<sequence>MSRKQQHLAIWMNGIKVGFWEKRKGEDILRYLPEWSVDAQGRPLSLSLPFTPGNQTWRGNVVRDYFDNLLPDSEGIRRRLAMRYQAESPEPFDLLTELGKDCVGAIQLLHEDEEPTDLFSVKYRPLSESEIATTLRNTTEALLPGRPGDSDDLHLSIAGAQEKTALLWHEDRWCMPEGNTPTTHIFKLPLGLVGNMKADMRSSVENEWLCSQLLEHYGIPVAKTQMAQFEDQKALVVERFDRKWSRDRQWIIRLPQEDMCQARGVSPLRKYQADGGPGITDVMDILAHSDHAEHDRALFFRSQIIFWLMAATDGHAKNFSITIAPQGRYHLTPLYDVLSAWPVIGHGNNKISWQKCKLAMAVRGSTNYYLINRIQRRHWIKHGELTGLGKQQIETMIEEIISATAGVIERVSRVLPETFPQEVAASVFDGITQQCRRLAEK</sequence>
<dbReference type="KEGG" id="pmak:PMPD1_1594"/>
<evidence type="ECO:0000256" key="1">
    <source>
        <dbReference type="ARBA" id="ARBA00010164"/>
    </source>
</evidence>
<keyword evidence="7" id="KW-1185">Reference proteome</keyword>
<evidence type="ECO:0000313" key="7">
    <source>
        <dbReference type="Proteomes" id="UP000505325"/>
    </source>
</evidence>
<reference evidence="6 7" key="1">
    <citation type="submission" date="2020-06" db="EMBL/GenBank/DDBJ databases">
        <title>Genome sequence of Paramixta manurensis strain PD-1.</title>
        <authorList>
            <person name="Lee C.W."/>
            <person name="Kim J."/>
        </authorList>
    </citation>
    <scope>NUCLEOTIDE SEQUENCE [LARGE SCALE GENOMIC DNA]</scope>
    <source>
        <strain evidence="6 7">PD-1</strain>
    </source>
</reference>
<keyword evidence="3" id="KW-0418">Kinase</keyword>
<dbReference type="RefSeq" id="WP_173633561.1">
    <property type="nucleotide sequence ID" value="NZ_CP054212.1"/>
</dbReference>
<name>A0A6M8UDG6_9GAMM</name>
<protein>
    <submittedName>
        <fullName evidence="6">Type II toxin-antitoxin system HipA family toxin</fullName>
    </submittedName>
</protein>
<dbReference type="PANTHER" id="PTHR37419">
    <property type="entry name" value="SERINE/THREONINE-PROTEIN KINASE TOXIN HIPA"/>
    <property type="match status" value="1"/>
</dbReference>
<dbReference type="AlphaFoldDB" id="A0A6M8UDG6"/>
<dbReference type="InterPro" id="IPR012893">
    <property type="entry name" value="HipA-like_C"/>
</dbReference>
<gene>
    <name evidence="6" type="ORF">PMPD1_1594</name>
</gene>
<dbReference type="GO" id="GO:0004674">
    <property type="term" value="F:protein serine/threonine kinase activity"/>
    <property type="evidence" value="ECO:0007669"/>
    <property type="project" value="TreeGrafter"/>
</dbReference>
<evidence type="ECO:0000256" key="2">
    <source>
        <dbReference type="ARBA" id="ARBA00022679"/>
    </source>
</evidence>
<dbReference type="PANTHER" id="PTHR37419:SF1">
    <property type="entry name" value="SERINE_THREONINE-PROTEIN KINASE TOXIN HIPA"/>
    <property type="match status" value="1"/>
</dbReference>
<evidence type="ECO:0000256" key="3">
    <source>
        <dbReference type="ARBA" id="ARBA00022777"/>
    </source>
</evidence>
<dbReference type="Pfam" id="PF07804">
    <property type="entry name" value="HipA_C"/>
    <property type="match status" value="1"/>
</dbReference>
<dbReference type="EMBL" id="CP054212">
    <property type="protein sequence ID" value="QKJ86547.1"/>
    <property type="molecule type" value="Genomic_DNA"/>
</dbReference>
<dbReference type="Pfam" id="PF13657">
    <property type="entry name" value="Couple_hipA"/>
    <property type="match status" value="1"/>
</dbReference>
<dbReference type="GO" id="GO:0005829">
    <property type="term" value="C:cytosol"/>
    <property type="evidence" value="ECO:0007669"/>
    <property type="project" value="TreeGrafter"/>
</dbReference>
<keyword evidence="2" id="KW-0808">Transferase</keyword>
<evidence type="ECO:0000259" key="5">
    <source>
        <dbReference type="Pfam" id="PF13657"/>
    </source>
</evidence>
<evidence type="ECO:0000313" key="6">
    <source>
        <dbReference type="EMBL" id="QKJ86547.1"/>
    </source>
</evidence>
<feature type="domain" description="HipA N-terminal subdomain 1" evidence="5">
    <location>
        <begin position="8"/>
        <end position="108"/>
    </location>
</feature>
<comment type="similarity">
    <text evidence="1">Belongs to the HipA Ser/Thr kinase family.</text>
</comment>
<evidence type="ECO:0000259" key="4">
    <source>
        <dbReference type="Pfam" id="PF07804"/>
    </source>
</evidence>
<organism evidence="6 7">
    <name type="scientific">Paramixta manurensis</name>
    <dbReference type="NCBI Taxonomy" id="2740817"/>
    <lineage>
        <taxon>Bacteria</taxon>
        <taxon>Pseudomonadati</taxon>
        <taxon>Pseudomonadota</taxon>
        <taxon>Gammaproteobacteria</taxon>
        <taxon>Enterobacterales</taxon>
        <taxon>Erwiniaceae</taxon>
        <taxon>Paramixta</taxon>
    </lineage>
</organism>
<dbReference type="InterPro" id="IPR017508">
    <property type="entry name" value="HipA_N1"/>
</dbReference>
<feature type="domain" description="HipA-like C-terminal" evidence="4">
    <location>
        <begin position="155"/>
        <end position="404"/>
    </location>
</feature>
<proteinExistence type="inferred from homology"/>
<accession>A0A6M8UDG6</accession>
<dbReference type="CDD" id="cd17808">
    <property type="entry name" value="HipA_Ec_like"/>
    <property type="match status" value="1"/>
</dbReference>
<dbReference type="NCBIfam" id="TIGR03071">
    <property type="entry name" value="couple_hipA"/>
    <property type="match status" value="1"/>
</dbReference>
<dbReference type="InterPro" id="IPR052028">
    <property type="entry name" value="HipA_Ser/Thr_kinase"/>
</dbReference>
<dbReference type="Proteomes" id="UP000505325">
    <property type="component" value="Chromosome"/>
</dbReference>